<feature type="transmembrane region" description="Helical" evidence="7">
    <location>
        <begin position="375"/>
        <end position="397"/>
    </location>
</feature>
<dbReference type="Pfam" id="PF02687">
    <property type="entry name" value="FtsX"/>
    <property type="match status" value="1"/>
</dbReference>
<evidence type="ECO:0000256" key="6">
    <source>
        <dbReference type="ARBA" id="ARBA00038076"/>
    </source>
</evidence>
<feature type="transmembrane region" description="Helical" evidence="7">
    <location>
        <begin position="21"/>
        <end position="41"/>
    </location>
</feature>
<organism evidence="10 11">
    <name type="scientific">Hallella faecis</name>
    <dbReference type="NCBI Taxonomy" id="2841596"/>
    <lineage>
        <taxon>Bacteria</taxon>
        <taxon>Pseudomonadati</taxon>
        <taxon>Bacteroidota</taxon>
        <taxon>Bacteroidia</taxon>
        <taxon>Bacteroidales</taxon>
        <taxon>Prevotellaceae</taxon>
        <taxon>Hallella</taxon>
    </lineage>
</organism>
<evidence type="ECO:0000313" key="10">
    <source>
        <dbReference type="EMBL" id="MEQ2486188.1"/>
    </source>
</evidence>
<accession>A0ABV1FP50</accession>
<feature type="domain" description="MacB-like periplasmic core" evidence="9">
    <location>
        <begin position="22"/>
        <end position="246"/>
    </location>
</feature>
<sequence>MTFDIDRYREILDTITRNKARSLLTGFGVFWGIFMLVTLIGGGQGLKENLSANFEGFATNTVVIYPQATTKPYHGFRKGRTWGMTFRDTERLRSQIPQLDVISPMLSHWGGSATYKDKKASCSFKGVMPNYAQVEMPKLSYGRFINEMDIAEGRRVCIIGKRVYKSLFPGGGDPCGQRIQVDSAFYQVVGVDYSSGSMTINGSAEQAIVVPLTLMQQAYNRGDSIDLLCMTLKPGYRVTDMQDRIRMVLAKAHDVDPTDEKSIFLINTEVMYSMLDSLFSGVNLLIWLVGIGTLFAGAIGVSNIMMVTVRERTTEIGIRRAIGATPRMILSQIISESIALTVAAGMAGILFGIVVLEMIELANTTGGVVTAHFQVRFWTAVGALALLTVLGVIAGLAPALRAMSVKPVDAMRDE</sequence>
<evidence type="ECO:0000256" key="3">
    <source>
        <dbReference type="ARBA" id="ARBA00022692"/>
    </source>
</evidence>
<keyword evidence="4 7" id="KW-1133">Transmembrane helix</keyword>
<comment type="similarity">
    <text evidence="6">Belongs to the ABC-4 integral membrane protein family.</text>
</comment>
<dbReference type="InterPro" id="IPR003838">
    <property type="entry name" value="ABC3_permease_C"/>
</dbReference>
<keyword evidence="3 7" id="KW-0812">Transmembrane</keyword>
<dbReference type="PANTHER" id="PTHR30572">
    <property type="entry name" value="MEMBRANE COMPONENT OF TRANSPORTER-RELATED"/>
    <property type="match status" value="1"/>
</dbReference>
<evidence type="ECO:0000256" key="7">
    <source>
        <dbReference type="SAM" id="Phobius"/>
    </source>
</evidence>
<feature type="transmembrane region" description="Helical" evidence="7">
    <location>
        <begin position="329"/>
        <end position="355"/>
    </location>
</feature>
<evidence type="ECO:0000256" key="5">
    <source>
        <dbReference type="ARBA" id="ARBA00023136"/>
    </source>
</evidence>
<evidence type="ECO:0000256" key="2">
    <source>
        <dbReference type="ARBA" id="ARBA00022475"/>
    </source>
</evidence>
<evidence type="ECO:0000259" key="9">
    <source>
        <dbReference type="Pfam" id="PF12704"/>
    </source>
</evidence>
<protein>
    <submittedName>
        <fullName evidence="10">ABC transporter permease</fullName>
    </submittedName>
</protein>
<dbReference type="RefSeq" id="WP_215759200.1">
    <property type="nucleotide sequence ID" value="NZ_JAHKBE010000008.1"/>
</dbReference>
<evidence type="ECO:0000256" key="1">
    <source>
        <dbReference type="ARBA" id="ARBA00004651"/>
    </source>
</evidence>
<feature type="domain" description="ABC3 transporter permease C-terminal" evidence="8">
    <location>
        <begin position="288"/>
        <end position="406"/>
    </location>
</feature>
<keyword evidence="11" id="KW-1185">Reference proteome</keyword>
<evidence type="ECO:0000256" key="4">
    <source>
        <dbReference type="ARBA" id="ARBA00022989"/>
    </source>
</evidence>
<keyword evidence="2" id="KW-1003">Cell membrane</keyword>
<reference evidence="10 11" key="1">
    <citation type="submission" date="2024-04" db="EMBL/GenBank/DDBJ databases">
        <title>Human intestinal bacterial collection.</title>
        <authorList>
            <person name="Pauvert C."/>
            <person name="Hitch T.C.A."/>
            <person name="Clavel T."/>
        </authorList>
    </citation>
    <scope>NUCLEOTIDE SEQUENCE [LARGE SCALE GENOMIC DNA]</scope>
    <source>
        <strain evidence="10 11">CLA-AA-H145</strain>
    </source>
</reference>
<name>A0ABV1FP50_9BACT</name>
<keyword evidence="5 7" id="KW-0472">Membrane</keyword>
<dbReference type="InterPro" id="IPR050250">
    <property type="entry name" value="Macrolide_Exporter_MacB"/>
</dbReference>
<comment type="subcellular location">
    <subcellularLocation>
        <location evidence="1">Cell membrane</location>
        <topology evidence="1">Multi-pass membrane protein</topology>
    </subcellularLocation>
</comment>
<feature type="transmembrane region" description="Helical" evidence="7">
    <location>
        <begin position="284"/>
        <end position="309"/>
    </location>
</feature>
<evidence type="ECO:0000259" key="8">
    <source>
        <dbReference type="Pfam" id="PF02687"/>
    </source>
</evidence>
<dbReference type="PANTHER" id="PTHR30572:SF4">
    <property type="entry name" value="ABC TRANSPORTER PERMEASE YTRF"/>
    <property type="match status" value="1"/>
</dbReference>
<dbReference type="Proteomes" id="UP001487296">
    <property type="component" value="Unassembled WGS sequence"/>
</dbReference>
<proteinExistence type="inferred from homology"/>
<dbReference type="Pfam" id="PF12704">
    <property type="entry name" value="MacB_PCD"/>
    <property type="match status" value="1"/>
</dbReference>
<gene>
    <name evidence="10" type="ORF">AAAT34_03855</name>
</gene>
<comment type="caution">
    <text evidence="10">The sequence shown here is derived from an EMBL/GenBank/DDBJ whole genome shotgun (WGS) entry which is preliminary data.</text>
</comment>
<dbReference type="InterPro" id="IPR025857">
    <property type="entry name" value="MacB_PCD"/>
</dbReference>
<dbReference type="EMBL" id="JBBNFP010000008">
    <property type="protein sequence ID" value="MEQ2486188.1"/>
    <property type="molecule type" value="Genomic_DNA"/>
</dbReference>
<evidence type="ECO:0000313" key="11">
    <source>
        <dbReference type="Proteomes" id="UP001487296"/>
    </source>
</evidence>